<gene>
    <name evidence="2" type="ORF">WAX74_15185</name>
</gene>
<comment type="caution">
    <text evidence="2">The sequence shown here is derived from an EMBL/GenBank/DDBJ whole genome shotgun (WGS) entry which is preliminary data.</text>
</comment>
<keyword evidence="3" id="KW-1185">Reference proteome</keyword>
<dbReference type="Proteomes" id="UP001364890">
    <property type="component" value="Unassembled WGS sequence"/>
</dbReference>
<dbReference type="InterPro" id="IPR013568">
    <property type="entry name" value="SEFIR_dom"/>
</dbReference>
<name>A0ABU8F9Q4_9BACI</name>
<protein>
    <submittedName>
        <fullName evidence="2">TIR domain-containing protein</fullName>
    </submittedName>
</protein>
<evidence type="ECO:0000259" key="1">
    <source>
        <dbReference type="PROSITE" id="PS51534"/>
    </source>
</evidence>
<dbReference type="Pfam" id="PF13676">
    <property type="entry name" value="TIR_2"/>
    <property type="match status" value="1"/>
</dbReference>
<dbReference type="Gene3D" id="3.40.50.10140">
    <property type="entry name" value="Toll/interleukin-1 receptor homology (TIR) domain"/>
    <property type="match status" value="1"/>
</dbReference>
<dbReference type="SUPFAM" id="SSF52200">
    <property type="entry name" value="Toll/Interleukin receptor TIR domain"/>
    <property type="match status" value="1"/>
</dbReference>
<sequence>MTELKADKVFISYAWSSQEHEEWVNELATRLEEGAGVEVVYDKWDAVEGQNLNAFMQRSVNDPSITKVLVICDETYKQKADEFQGGVGTETVIISNEVYKNVKQTKFVPIIAQRGPNGEEYVPTYLSGTKYIDMSSVQNYEEGFEKLLRNLYGKPEFVRPKRGTPPSFLLRDEKKTSSDSRRALSRFAYDVERKPKNIEIYFNDFVETFKNDMKQYAITPSDYNELAPLIFESLHDTMDLRDMFIEFLETYIKEAEVVNTSLLIEFFESIYPLIYTRSGSVTSSYFDAQFDHMKVFVVELMIYTFALLYKFRQYEVIYEIVTNHYFVKDDFDRELDGSIGIFHKYPELIEKTNLPSTGQKYISNTGRLIIDRANYVGISSEDLIQADFLIYLLSFAHGKSEDYFAWYPATSPYFTIPSIQFITRIKSKRFFETIKVMFPVKDAEEMKVLFAEFNKYLIQKLEKGSKIHYNLSLNPDEIAKY</sequence>
<proteinExistence type="predicted"/>
<organism evidence="2 3">
    <name type="scientific">Psychrobacillus mangrovi</name>
    <dbReference type="NCBI Taxonomy" id="3117745"/>
    <lineage>
        <taxon>Bacteria</taxon>
        <taxon>Bacillati</taxon>
        <taxon>Bacillota</taxon>
        <taxon>Bacilli</taxon>
        <taxon>Bacillales</taxon>
        <taxon>Bacillaceae</taxon>
        <taxon>Psychrobacillus</taxon>
    </lineage>
</organism>
<dbReference type="PROSITE" id="PS51534">
    <property type="entry name" value="SEFIR"/>
    <property type="match status" value="1"/>
</dbReference>
<feature type="domain" description="SEFIR" evidence="1">
    <location>
        <begin position="6"/>
        <end position="143"/>
    </location>
</feature>
<evidence type="ECO:0000313" key="3">
    <source>
        <dbReference type="Proteomes" id="UP001364890"/>
    </source>
</evidence>
<dbReference type="InterPro" id="IPR000157">
    <property type="entry name" value="TIR_dom"/>
</dbReference>
<dbReference type="RefSeq" id="WP_336498532.1">
    <property type="nucleotide sequence ID" value="NZ_JBAWSY010000013.1"/>
</dbReference>
<dbReference type="InterPro" id="IPR035897">
    <property type="entry name" value="Toll_tir_struct_dom_sf"/>
</dbReference>
<evidence type="ECO:0000313" key="2">
    <source>
        <dbReference type="EMBL" id="MEI4770965.1"/>
    </source>
</evidence>
<accession>A0ABU8F9Q4</accession>
<reference evidence="2 3" key="1">
    <citation type="submission" date="2024-01" db="EMBL/GenBank/DDBJ databases">
        <title>Seven novel Bacillus-like species.</title>
        <authorList>
            <person name="Liu G."/>
        </authorList>
    </citation>
    <scope>NUCLEOTIDE SEQUENCE [LARGE SCALE GENOMIC DNA]</scope>
    <source>
        <strain evidence="2 3">FJAT-51614</strain>
    </source>
</reference>
<dbReference type="EMBL" id="JBAWSY010000013">
    <property type="protein sequence ID" value="MEI4770965.1"/>
    <property type="molecule type" value="Genomic_DNA"/>
</dbReference>